<keyword evidence="3" id="KW-1185">Reference proteome</keyword>
<name>A0A9Q0N2W7_9DIPT</name>
<protein>
    <submittedName>
        <fullName evidence="2">Uncharacterized protein</fullName>
    </submittedName>
</protein>
<dbReference type="AlphaFoldDB" id="A0A9Q0N2W7"/>
<dbReference type="OrthoDB" id="6020543at2759"/>
<sequence length="185" mass="19667">MERMRIVIVLSVGIIVAIIAESNGLGNGCEWSGCQEFAGAPCRTGVTGGSGRRNHIKSKSCGFLGRKDFCCDDDCGYLECGTINIANKYTNEVPRIPCGVPSTTQFWKEFVCGSNGVVPYGLSKDGNARSNNGFRSQSESSGFRNVNTDAEVRSEGFRSSGRGFRNDGVEVVVTPNVGGGGFRGT</sequence>
<evidence type="ECO:0000256" key="1">
    <source>
        <dbReference type="SAM" id="SignalP"/>
    </source>
</evidence>
<feature type="signal peptide" evidence="1">
    <location>
        <begin position="1"/>
        <end position="24"/>
    </location>
</feature>
<dbReference type="Proteomes" id="UP001151699">
    <property type="component" value="Chromosome B"/>
</dbReference>
<accession>A0A9Q0N2W7</accession>
<evidence type="ECO:0000313" key="3">
    <source>
        <dbReference type="Proteomes" id="UP001151699"/>
    </source>
</evidence>
<dbReference type="EMBL" id="WJQU01000002">
    <property type="protein sequence ID" value="KAJ6642131.1"/>
    <property type="molecule type" value="Genomic_DNA"/>
</dbReference>
<proteinExistence type="predicted"/>
<reference evidence="2" key="1">
    <citation type="submission" date="2022-07" db="EMBL/GenBank/DDBJ databases">
        <authorList>
            <person name="Trinca V."/>
            <person name="Uliana J.V.C."/>
            <person name="Torres T.T."/>
            <person name="Ward R.J."/>
            <person name="Monesi N."/>
        </authorList>
    </citation>
    <scope>NUCLEOTIDE SEQUENCE</scope>
    <source>
        <strain evidence="2">HSMRA1968</strain>
        <tissue evidence="2">Whole embryos</tissue>
    </source>
</reference>
<evidence type="ECO:0000313" key="2">
    <source>
        <dbReference type="EMBL" id="KAJ6642131.1"/>
    </source>
</evidence>
<keyword evidence="1" id="KW-0732">Signal</keyword>
<organism evidence="2 3">
    <name type="scientific">Pseudolycoriella hygida</name>
    <dbReference type="NCBI Taxonomy" id="35572"/>
    <lineage>
        <taxon>Eukaryota</taxon>
        <taxon>Metazoa</taxon>
        <taxon>Ecdysozoa</taxon>
        <taxon>Arthropoda</taxon>
        <taxon>Hexapoda</taxon>
        <taxon>Insecta</taxon>
        <taxon>Pterygota</taxon>
        <taxon>Neoptera</taxon>
        <taxon>Endopterygota</taxon>
        <taxon>Diptera</taxon>
        <taxon>Nematocera</taxon>
        <taxon>Sciaroidea</taxon>
        <taxon>Sciaridae</taxon>
        <taxon>Pseudolycoriella</taxon>
    </lineage>
</organism>
<feature type="chain" id="PRO_5040318955" evidence="1">
    <location>
        <begin position="25"/>
        <end position="185"/>
    </location>
</feature>
<gene>
    <name evidence="2" type="ORF">Bhyg_07077</name>
</gene>
<comment type="caution">
    <text evidence="2">The sequence shown here is derived from an EMBL/GenBank/DDBJ whole genome shotgun (WGS) entry which is preliminary data.</text>
</comment>